<feature type="compositionally biased region" description="Low complexity" evidence="1">
    <location>
        <begin position="80"/>
        <end position="96"/>
    </location>
</feature>
<keyword evidence="3" id="KW-1185">Reference proteome</keyword>
<feature type="region of interest" description="Disordered" evidence="1">
    <location>
        <begin position="1149"/>
        <end position="1170"/>
    </location>
</feature>
<feature type="compositionally biased region" description="Basic residues" evidence="1">
    <location>
        <begin position="356"/>
        <end position="366"/>
    </location>
</feature>
<feature type="compositionally biased region" description="Gly residues" evidence="1">
    <location>
        <begin position="636"/>
        <end position="646"/>
    </location>
</feature>
<feature type="compositionally biased region" description="Low complexity" evidence="1">
    <location>
        <begin position="711"/>
        <end position="722"/>
    </location>
</feature>
<organism evidence="2 3">
    <name type="scientific">Volvox africanus</name>
    <dbReference type="NCBI Taxonomy" id="51714"/>
    <lineage>
        <taxon>Eukaryota</taxon>
        <taxon>Viridiplantae</taxon>
        <taxon>Chlorophyta</taxon>
        <taxon>core chlorophytes</taxon>
        <taxon>Chlorophyceae</taxon>
        <taxon>CS clade</taxon>
        <taxon>Chlamydomonadales</taxon>
        <taxon>Volvocaceae</taxon>
        <taxon>Volvox</taxon>
    </lineage>
</organism>
<feature type="region of interest" description="Disordered" evidence="1">
    <location>
        <begin position="1013"/>
        <end position="1047"/>
    </location>
</feature>
<feature type="region of interest" description="Disordered" evidence="1">
    <location>
        <begin position="63"/>
        <end position="98"/>
    </location>
</feature>
<accession>A0ABQ5SED9</accession>
<feature type="compositionally biased region" description="Low complexity" evidence="1">
    <location>
        <begin position="316"/>
        <end position="326"/>
    </location>
</feature>
<feature type="region of interest" description="Disordered" evidence="1">
    <location>
        <begin position="668"/>
        <end position="804"/>
    </location>
</feature>
<name>A0ABQ5SED9_9CHLO</name>
<evidence type="ECO:0000313" key="3">
    <source>
        <dbReference type="Proteomes" id="UP001165090"/>
    </source>
</evidence>
<feature type="region of interest" description="Disordered" evidence="1">
    <location>
        <begin position="544"/>
        <end position="646"/>
    </location>
</feature>
<dbReference type="Proteomes" id="UP001165090">
    <property type="component" value="Unassembled WGS sequence"/>
</dbReference>
<feature type="compositionally biased region" description="Basic and acidic residues" evidence="1">
    <location>
        <begin position="367"/>
        <end position="390"/>
    </location>
</feature>
<reference evidence="2 3" key="1">
    <citation type="journal article" date="2023" name="IScience">
        <title>Expanded male sex-determining region conserved during the evolution of homothallism in the green alga Volvox.</title>
        <authorList>
            <person name="Yamamoto K."/>
            <person name="Matsuzaki R."/>
            <person name="Mahakham W."/>
            <person name="Heman W."/>
            <person name="Sekimoto H."/>
            <person name="Kawachi M."/>
            <person name="Minakuchi Y."/>
            <person name="Toyoda A."/>
            <person name="Nozaki H."/>
        </authorList>
    </citation>
    <scope>NUCLEOTIDE SEQUENCE [LARGE SCALE GENOMIC DNA]</scope>
    <source>
        <strain evidence="2 3">NIES-4468</strain>
    </source>
</reference>
<sequence>MQLPQALRPLLARPHPGLVEPPGIVPTLNFNSSRPSRRLFLSRLRLGTTSRWVKCAISRSGTHLPTSVSAPRPTASGLTSASSPASADSDSEPASEVGALPADAVVPTRFSSAEMFPSAATRHSRVRLYPASTPAHSVGGSSTTQAAGQGSARVVRCYSWRSCASLPGRARLRIVSHWRLNGGGGAAAAADGSDAGVSEDHGTNDALAPCGAARGCNSSSSVTSHSVGSSVAPLSPERILLVSEAYVEAWWRGVARGAAAAEEELKQLVVTTPVGGGGEGGSSGEGNGGDGSAAAAATATAAAAVTGGASSGAADVRDAAVQQQQQSPAKGPHRHYLTVQQQQQQHHPQRKEQRLNRQHPHPHPHLHQQDDEQRHQVLAERHQQGDQEHQPHEALALALMPDGVLHKRPLRGYDALVGQLAAQHAEYHRVQYRPITSAASCSSSCGYVLGEYRMQDVGGLAGHPATFRVSRGYCLFKLRLDPASGRISRGWVRRQMTQEERDERVWDAVHVYPAAFPLERMHLTRDGKPDPRVMEEAACAWVAAQAKPSQRPPLPSTGAEMGLTMASESSEWRASGTTASGRSRLALLPGGHPGDAGAPSDPDSEGKQKSEDRVPGAGAGEDVAAEAEAEAHAAGSGVGGSGSGSGSGLVVGLEVDSAAIDEPLQAAGPAAGAGVGEVAADSTGGPAPNGSGAGSKSGVPGPGAGPGELQSVSTSGFVTSTSPEGAIWSGGGVAGNRPGSNTGGGEAAANAAATPAEVIPGAAAEPPDVLGSGPREGPDKQRSTAAASSSVASANESASSSTAAPPRAEAAAFVTAAQAGLVDRVLAPDCRLLDAYGIWPDPDDEDGKYGYGGRRQQVVVGAQQVLHRIQAQQQRCSHVEPLLYDVAVSEYHNIAFVHWINIVTPAPEPPSTKPSSQLHKPVLASGAKPVVASGTAVTRGSQEDAGVRRIAMAASSAAVAAATAASAAAQAATAAVDVAFAATAAADVATTAASTASIAATVAAFGASSGDEERRLVVEPKQQQQQGHSAGTEPISASGSGSGKVMVVDGNGGGGGGGRQMGLQDLRISMPNMPSMPNITQIPIQIQNLEEAISAAAQRVAGAAGTAAAAASAAAAAATAVIMAESGSAASDPDTAAAAAAKAALAAQQRKREAAPLLPPPPPPPPPAPVAYQQECMAALLFTEEGTVSDVWLFRGPFHYERRLIKP</sequence>
<proteinExistence type="predicted"/>
<gene>
    <name evidence="2" type="ORF">VaNZ11_012219</name>
</gene>
<feature type="region of interest" description="Disordered" evidence="1">
    <location>
        <begin position="272"/>
        <end position="293"/>
    </location>
</feature>
<feature type="compositionally biased region" description="Gly residues" evidence="1">
    <location>
        <begin position="691"/>
        <end position="706"/>
    </location>
</feature>
<protein>
    <submittedName>
        <fullName evidence="2">Uncharacterized protein</fullName>
    </submittedName>
</protein>
<feature type="compositionally biased region" description="Low complexity" evidence="1">
    <location>
        <begin position="668"/>
        <end position="690"/>
    </location>
</feature>
<feature type="compositionally biased region" description="Polar residues" evidence="1">
    <location>
        <begin position="1021"/>
        <end position="1039"/>
    </location>
</feature>
<feature type="compositionally biased region" description="Low complexity" evidence="1">
    <location>
        <begin position="783"/>
        <end position="804"/>
    </location>
</feature>
<feature type="compositionally biased region" description="Pro residues" evidence="1">
    <location>
        <begin position="1157"/>
        <end position="1169"/>
    </location>
</feature>
<feature type="compositionally biased region" description="Gly residues" evidence="1">
    <location>
        <begin position="274"/>
        <end position="291"/>
    </location>
</feature>
<feature type="region of interest" description="Disordered" evidence="1">
    <location>
        <begin position="316"/>
        <end position="390"/>
    </location>
</feature>
<comment type="caution">
    <text evidence="2">The sequence shown here is derived from an EMBL/GenBank/DDBJ whole genome shotgun (WGS) entry which is preliminary data.</text>
</comment>
<evidence type="ECO:0000256" key="1">
    <source>
        <dbReference type="SAM" id="MobiDB-lite"/>
    </source>
</evidence>
<feature type="compositionally biased region" description="Low complexity" evidence="1">
    <location>
        <begin position="747"/>
        <end position="757"/>
    </location>
</feature>
<evidence type="ECO:0000313" key="2">
    <source>
        <dbReference type="EMBL" id="GLI67895.1"/>
    </source>
</evidence>
<dbReference type="EMBL" id="BSDZ01000079">
    <property type="protein sequence ID" value="GLI67895.1"/>
    <property type="molecule type" value="Genomic_DNA"/>
</dbReference>
<feature type="compositionally biased region" description="Basic and acidic residues" evidence="1">
    <location>
        <begin position="604"/>
        <end position="614"/>
    </location>
</feature>